<feature type="short sequence motif" description="Important for interaction with partner proteins" evidence="2">
    <location>
        <begin position="129"/>
        <end position="134"/>
    </location>
</feature>
<comment type="caution">
    <text evidence="5">The sequence shown here is derived from an EMBL/GenBank/DDBJ whole genome shotgun (WGS) entry which is preliminary data.</text>
</comment>
<keyword evidence="1 2" id="KW-0238">DNA-binding</keyword>
<comment type="caution">
    <text evidence="2">Lacks conserved residue(s) required for the propagation of feature annotation.</text>
</comment>
<dbReference type="GO" id="GO:0003697">
    <property type="term" value="F:single-stranded DNA binding"/>
    <property type="evidence" value="ECO:0007669"/>
    <property type="project" value="UniProtKB-UniRule"/>
</dbReference>
<organism evidence="5">
    <name type="scientific">Desulfobacca acetoxidans</name>
    <dbReference type="NCBI Taxonomy" id="60893"/>
    <lineage>
        <taxon>Bacteria</taxon>
        <taxon>Pseudomonadati</taxon>
        <taxon>Thermodesulfobacteriota</taxon>
        <taxon>Desulfobaccia</taxon>
        <taxon>Desulfobaccales</taxon>
        <taxon>Desulfobaccaceae</taxon>
        <taxon>Desulfobacca</taxon>
    </lineage>
</organism>
<dbReference type="HAMAP" id="MF_00984">
    <property type="entry name" value="SSB"/>
    <property type="match status" value="1"/>
</dbReference>
<keyword evidence="2" id="KW-0227">DNA damage</keyword>
<accession>A0A7C3WSL2</accession>
<dbReference type="PANTHER" id="PTHR10302">
    <property type="entry name" value="SINGLE-STRANDED DNA-BINDING PROTEIN"/>
    <property type="match status" value="1"/>
</dbReference>
<dbReference type="InterPro" id="IPR000424">
    <property type="entry name" value="Primosome_PriB/ssb"/>
</dbReference>
<dbReference type="Pfam" id="PF00436">
    <property type="entry name" value="SSB"/>
    <property type="match status" value="1"/>
</dbReference>
<dbReference type="GO" id="GO:0006260">
    <property type="term" value="P:DNA replication"/>
    <property type="evidence" value="ECO:0007669"/>
    <property type="project" value="UniProtKB-UniRule"/>
</dbReference>
<keyword evidence="2" id="KW-0233">DNA recombination</keyword>
<dbReference type="InterPro" id="IPR012340">
    <property type="entry name" value="NA-bd_OB-fold"/>
</dbReference>
<comment type="function">
    <text evidence="2">Plays an important role in DNA replication, recombination and repair. Binds to ssDNA and to an array of partner proteins to recruit them to their sites of action during DNA metabolism.</text>
</comment>
<dbReference type="GO" id="GO:0006310">
    <property type="term" value="P:DNA recombination"/>
    <property type="evidence" value="ECO:0007669"/>
    <property type="project" value="UniProtKB-UniRule"/>
</dbReference>
<dbReference type="PROSITE" id="PS50935">
    <property type="entry name" value="SSB"/>
    <property type="match status" value="1"/>
</dbReference>
<dbReference type="PANTHER" id="PTHR10302:SF27">
    <property type="entry name" value="SINGLE-STRANDED DNA-BINDING PROTEIN"/>
    <property type="match status" value="1"/>
</dbReference>
<dbReference type="NCBIfam" id="TIGR00621">
    <property type="entry name" value="ssb"/>
    <property type="match status" value="1"/>
</dbReference>
<dbReference type="EMBL" id="DTHB01000027">
    <property type="protein sequence ID" value="HGB14277.1"/>
    <property type="molecule type" value="Genomic_DNA"/>
</dbReference>
<evidence type="ECO:0000313" key="5">
    <source>
        <dbReference type="EMBL" id="HGB14277.1"/>
    </source>
</evidence>
<proteinExistence type="inferred from homology"/>
<protein>
    <recommendedName>
        <fullName evidence="2 3">Single-stranded DNA-binding protein</fullName>
        <shortName evidence="2">SSB</shortName>
    </recommendedName>
</protein>
<dbReference type="AlphaFoldDB" id="A0A7C3WSL2"/>
<dbReference type="GO" id="GO:0009295">
    <property type="term" value="C:nucleoid"/>
    <property type="evidence" value="ECO:0007669"/>
    <property type="project" value="TreeGrafter"/>
</dbReference>
<dbReference type="Gene3D" id="2.40.50.140">
    <property type="entry name" value="Nucleic acid-binding proteins"/>
    <property type="match status" value="1"/>
</dbReference>
<evidence type="ECO:0000256" key="4">
    <source>
        <dbReference type="SAM" id="MobiDB-lite"/>
    </source>
</evidence>
<dbReference type="GO" id="GO:0006281">
    <property type="term" value="P:DNA repair"/>
    <property type="evidence" value="ECO:0007669"/>
    <property type="project" value="UniProtKB-UniRule"/>
</dbReference>
<evidence type="ECO:0000256" key="2">
    <source>
        <dbReference type="HAMAP-Rule" id="MF_00984"/>
    </source>
</evidence>
<dbReference type="InterPro" id="IPR011344">
    <property type="entry name" value="ssDNA-bd"/>
</dbReference>
<comment type="subunit">
    <text evidence="2">Homotetramer.</text>
</comment>
<dbReference type="SUPFAM" id="SSF50249">
    <property type="entry name" value="Nucleic acid-binding proteins"/>
    <property type="match status" value="1"/>
</dbReference>
<dbReference type="CDD" id="cd04496">
    <property type="entry name" value="SSB_OBF"/>
    <property type="match status" value="1"/>
</dbReference>
<evidence type="ECO:0000256" key="1">
    <source>
        <dbReference type="ARBA" id="ARBA00023125"/>
    </source>
</evidence>
<sequence>MATSVNRVILVGHLGADPELRYTANGTAVARFRIATTEVYTDRAGARQERTEWHRIVAWGKLAEICGQYLSKGKLVYIEGRIRSDSWEQEGVKRYSYEIVADTMKMLSGRGPERETEPPFPPPEAGVPEDDIPF</sequence>
<name>A0A7C3WSL2_9BACT</name>
<gene>
    <name evidence="5" type="ORF">ENV62_03435</name>
</gene>
<feature type="region of interest" description="Disordered" evidence="4">
    <location>
        <begin position="108"/>
        <end position="134"/>
    </location>
</feature>
<dbReference type="PIRSF" id="PIRSF002070">
    <property type="entry name" value="SSB"/>
    <property type="match status" value="1"/>
</dbReference>
<reference evidence="5" key="1">
    <citation type="journal article" date="2020" name="mSystems">
        <title>Genome- and Community-Level Interaction Insights into Carbon Utilization and Element Cycling Functions of Hydrothermarchaeota in Hydrothermal Sediment.</title>
        <authorList>
            <person name="Zhou Z."/>
            <person name="Liu Y."/>
            <person name="Xu W."/>
            <person name="Pan J."/>
            <person name="Luo Z.H."/>
            <person name="Li M."/>
        </authorList>
    </citation>
    <scope>NUCLEOTIDE SEQUENCE [LARGE SCALE GENOMIC DNA]</scope>
    <source>
        <strain evidence="5">SpSt-776</strain>
    </source>
</reference>
<keyword evidence="2" id="KW-0235">DNA replication</keyword>
<evidence type="ECO:0000256" key="3">
    <source>
        <dbReference type="PIRNR" id="PIRNR002070"/>
    </source>
</evidence>
<keyword evidence="2" id="KW-0234">DNA repair</keyword>